<keyword evidence="8" id="KW-0067">ATP-binding</keyword>
<keyword evidence="6" id="KW-0378">Hydrolase</keyword>
<dbReference type="Gene3D" id="3.40.50.300">
    <property type="entry name" value="P-loop containing nucleotide triphosphate hydrolases"/>
    <property type="match status" value="1"/>
</dbReference>
<dbReference type="FunFam" id="3.40.50.300:FF:000332">
    <property type="entry name" value="DNA repair and recombination protein RAD54-like"/>
    <property type="match status" value="1"/>
</dbReference>
<dbReference type="CDD" id="cd18793">
    <property type="entry name" value="SF2_C_SNF"/>
    <property type="match status" value="1"/>
</dbReference>
<evidence type="ECO:0000256" key="8">
    <source>
        <dbReference type="ARBA" id="ARBA00022840"/>
    </source>
</evidence>
<dbReference type="GO" id="GO:0016787">
    <property type="term" value="F:hydrolase activity"/>
    <property type="evidence" value="ECO:0007669"/>
    <property type="project" value="UniProtKB-KW"/>
</dbReference>
<dbReference type="GO" id="GO:0005634">
    <property type="term" value="C:nucleus"/>
    <property type="evidence" value="ECO:0007669"/>
    <property type="project" value="TreeGrafter"/>
</dbReference>
<evidence type="ECO:0000256" key="3">
    <source>
        <dbReference type="ARBA" id="ARBA00022618"/>
    </source>
</evidence>
<dbReference type="InterPro" id="IPR001650">
    <property type="entry name" value="Helicase_C-like"/>
</dbReference>
<feature type="compositionally biased region" description="Polar residues" evidence="13">
    <location>
        <begin position="1"/>
        <end position="18"/>
    </location>
</feature>
<dbReference type="Proteomes" id="UP001367676">
    <property type="component" value="Unassembled WGS sequence"/>
</dbReference>
<evidence type="ECO:0000256" key="4">
    <source>
        <dbReference type="ARBA" id="ARBA00022741"/>
    </source>
</evidence>
<dbReference type="PANTHER" id="PTHR45629:SF7">
    <property type="entry name" value="DNA EXCISION REPAIR PROTEIN ERCC-6-RELATED"/>
    <property type="match status" value="1"/>
</dbReference>
<name>A0AAN9TEB0_9HEMI</name>
<evidence type="ECO:0000259" key="15">
    <source>
        <dbReference type="PROSITE" id="PS51194"/>
    </source>
</evidence>
<dbReference type="InterPro" id="IPR018838">
    <property type="entry name" value="ZGRF1-like_N"/>
</dbReference>
<keyword evidence="4" id="KW-0547">Nucleotide-binding</keyword>
<gene>
    <name evidence="16" type="ORF">V9T40_004684</name>
</gene>
<dbReference type="PROSITE" id="PS51192">
    <property type="entry name" value="HELICASE_ATP_BIND_1"/>
    <property type="match status" value="1"/>
</dbReference>
<keyword evidence="7" id="KW-0347">Helicase</keyword>
<dbReference type="PANTHER" id="PTHR45629">
    <property type="entry name" value="SNF2/RAD54 FAMILY MEMBER"/>
    <property type="match status" value="1"/>
</dbReference>
<evidence type="ECO:0000256" key="12">
    <source>
        <dbReference type="ARBA" id="ARBA00029956"/>
    </source>
</evidence>
<sequence>MRRTQAPSQCHRNKNINAESKKPFPEASRSTTQLLNLLSYESPEKLSHVDTKESATYPGETSIPINTAVTHTSIEKQYNVVWSKQTKKKHKTWEGDGILIAENDAVILKDQSGSILGRSSKLNIQNLEEGSRFLVGSKEVEIIDIVSRENAPPNSSNQLLNISTDTDEVKSSDNSTYCTLNPPKRLKRSWKNFTSTFNSANVECLTMPKPNHAHQWKYNKKQLPVTDVHLDFFLSKLLRPHQKEGISFLYSCVNGIRDTEYLGAILADEMGLGKTLQCIALVWISLKNGPYGSIPFVQRVLIVTPSSLVSNWFKEFRQWLTFQRLTPFIINQKQKVSDYAKLTATHRPVMIISYEMLMRYYDDVKNINFQLLICDEGHRLKNNQNRISTLLSHLEIERKVLLTGTPVQNNLQEFFALIEFVNPGIVGTYSEFKKYFEVPIVASNQPQCSEEIKKLGEVRSQELNHKTNSFILRRTQSIIDQYLPSKQECVIFCSPTHFQSELYKAVVSFWEDSLEDDTLKVPHLNVITILKKICNHPKLIKIGKLSNENSSMSIFEKMLLNYLQPVLKNVPSITDSDIEHSSKMMVLDNLLSELKAINERIVLISYSTRTLDLFEDLCNRKQFCFLRLDGNTSVSARNEVVEKFNSPNSKYFVFLLSAKAGGVGLNLIGASRLVLFDLDWNPASDLQAMSRIWRDGQKKNVYIYRLLTTGSIEEKIYQRQISKTFLSNAIIDIDQNAPHVRLSVEELKDLFNYCPDSKSLTHEMLMCNCSGDGVPDVSIIEENDDNERDSQLSVMHHKKIKNVSKISELAEWDHFSNPVAESVLEELCVKTSGEKISFIFRNKYAESTSFQK</sequence>
<protein>
    <recommendedName>
        <fullName evidence="2">DNA repair and recombination protein RAD54-like</fullName>
    </recommendedName>
    <alternativeName>
        <fullName evidence="12">Protein okra</fullName>
    </alternativeName>
</protein>
<comment type="subunit">
    <text evidence="1">Interacts (via N-terminus) with spn-A/Rad51.</text>
</comment>
<accession>A0AAN9TEB0</accession>
<evidence type="ECO:0000313" key="17">
    <source>
        <dbReference type="Proteomes" id="UP001367676"/>
    </source>
</evidence>
<evidence type="ECO:0000256" key="13">
    <source>
        <dbReference type="SAM" id="MobiDB-lite"/>
    </source>
</evidence>
<evidence type="ECO:0000256" key="9">
    <source>
        <dbReference type="ARBA" id="ARBA00023254"/>
    </source>
</evidence>
<evidence type="ECO:0000256" key="10">
    <source>
        <dbReference type="ARBA" id="ARBA00023306"/>
    </source>
</evidence>
<dbReference type="GO" id="GO:0051301">
    <property type="term" value="P:cell division"/>
    <property type="evidence" value="ECO:0007669"/>
    <property type="project" value="UniProtKB-KW"/>
</dbReference>
<feature type="region of interest" description="Disordered" evidence="13">
    <location>
        <begin position="1"/>
        <end position="28"/>
    </location>
</feature>
<evidence type="ECO:0000256" key="2">
    <source>
        <dbReference type="ARBA" id="ARBA00015341"/>
    </source>
</evidence>
<evidence type="ECO:0000256" key="6">
    <source>
        <dbReference type="ARBA" id="ARBA00022801"/>
    </source>
</evidence>
<dbReference type="GO" id="GO:0004386">
    <property type="term" value="F:helicase activity"/>
    <property type="evidence" value="ECO:0007669"/>
    <property type="project" value="UniProtKB-KW"/>
</dbReference>
<evidence type="ECO:0000256" key="11">
    <source>
        <dbReference type="ARBA" id="ARBA00024776"/>
    </source>
</evidence>
<dbReference type="InterPro" id="IPR038718">
    <property type="entry name" value="SNF2-like_sf"/>
</dbReference>
<keyword evidence="17" id="KW-1185">Reference proteome</keyword>
<dbReference type="InterPro" id="IPR049730">
    <property type="entry name" value="SNF2/RAD54-like_C"/>
</dbReference>
<proteinExistence type="predicted"/>
<dbReference type="GO" id="GO:0015616">
    <property type="term" value="F:DNA translocase activity"/>
    <property type="evidence" value="ECO:0007669"/>
    <property type="project" value="TreeGrafter"/>
</dbReference>
<organism evidence="16 17">
    <name type="scientific">Parthenolecanium corni</name>
    <dbReference type="NCBI Taxonomy" id="536013"/>
    <lineage>
        <taxon>Eukaryota</taxon>
        <taxon>Metazoa</taxon>
        <taxon>Ecdysozoa</taxon>
        <taxon>Arthropoda</taxon>
        <taxon>Hexapoda</taxon>
        <taxon>Insecta</taxon>
        <taxon>Pterygota</taxon>
        <taxon>Neoptera</taxon>
        <taxon>Paraneoptera</taxon>
        <taxon>Hemiptera</taxon>
        <taxon>Sternorrhyncha</taxon>
        <taxon>Coccoidea</taxon>
        <taxon>Coccidae</taxon>
        <taxon>Parthenolecanium</taxon>
    </lineage>
</organism>
<evidence type="ECO:0000313" key="16">
    <source>
        <dbReference type="EMBL" id="KAK7583721.1"/>
    </source>
</evidence>
<dbReference type="SMART" id="SM00487">
    <property type="entry name" value="DEXDc"/>
    <property type="match status" value="1"/>
</dbReference>
<keyword evidence="3" id="KW-0132">Cell division</keyword>
<feature type="domain" description="Helicase C-terminal" evidence="15">
    <location>
        <begin position="586"/>
        <end position="748"/>
    </location>
</feature>
<comment type="caution">
    <text evidence="16">The sequence shown here is derived from an EMBL/GenBank/DDBJ whole genome shotgun (WGS) entry which is preliminary data.</text>
</comment>
<dbReference type="EMBL" id="JBBCAQ010000032">
    <property type="protein sequence ID" value="KAK7583721.1"/>
    <property type="molecule type" value="Genomic_DNA"/>
</dbReference>
<dbReference type="SMART" id="SM00490">
    <property type="entry name" value="HELICc"/>
    <property type="match status" value="1"/>
</dbReference>
<reference evidence="16 17" key="1">
    <citation type="submission" date="2024-03" db="EMBL/GenBank/DDBJ databases">
        <title>Adaptation during the transition from Ophiocordyceps entomopathogen to insect associate is accompanied by gene loss and intensified selection.</title>
        <authorList>
            <person name="Ward C.M."/>
            <person name="Onetto C.A."/>
            <person name="Borneman A.R."/>
        </authorList>
    </citation>
    <scope>NUCLEOTIDE SEQUENCE [LARGE SCALE GENOMIC DNA]</scope>
    <source>
        <strain evidence="16">AWRI1</strain>
        <tissue evidence="16">Single Adult Female</tissue>
    </source>
</reference>
<comment type="function">
    <text evidence="11">Involved in mitotic DNA repair and meiotic recombination. Functions in the recombinational DNA repair pathway. Essential for interhomolog gene conversion (GC), but may have a less important role in intersister GC than spn-A/Rad51. In the presence of DNA, spn-A/Rad51 enhances the ATPase activity of okr/Rad54.</text>
</comment>
<feature type="domain" description="Helicase ATP-binding" evidence="14">
    <location>
        <begin position="255"/>
        <end position="424"/>
    </location>
</feature>
<dbReference type="FunFam" id="3.40.50.10810:FF:000020">
    <property type="entry name" value="DNA repair and recombination protein RAD54B"/>
    <property type="match status" value="1"/>
</dbReference>
<dbReference type="GO" id="GO:0007131">
    <property type="term" value="P:reciprocal meiotic recombination"/>
    <property type="evidence" value="ECO:0007669"/>
    <property type="project" value="TreeGrafter"/>
</dbReference>
<dbReference type="InterPro" id="IPR027417">
    <property type="entry name" value="P-loop_NTPase"/>
</dbReference>
<dbReference type="AlphaFoldDB" id="A0AAN9TEB0"/>
<dbReference type="Gene3D" id="1.20.120.850">
    <property type="entry name" value="SWI2/SNF2 ATPases, N-terminal domain"/>
    <property type="match status" value="1"/>
</dbReference>
<dbReference type="InterPro" id="IPR000330">
    <property type="entry name" value="SNF2_N"/>
</dbReference>
<keyword evidence="5" id="KW-0498">Mitosis</keyword>
<dbReference type="SUPFAM" id="SSF52540">
    <property type="entry name" value="P-loop containing nucleoside triphosphate hydrolases"/>
    <property type="match status" value="2"/>
</dbReference>
<keyword evidence="9" id="KW-0469">Meiosis</keyword>
<dbReference type="GO" id="GO:0000724">
    <property type="term" value="P:double-strand break repair via homologous recombination"/>
    <property type="evidence" value="ECO:0007669"/>
    <property type="project" value="TreeGrafter"/>
</dbReference>
<evidence type="ECO:0000256" key="5">
    <source>
        <dbReference type="ARBA" id="ARBA00022776"/>
    </source>
</evidence>
<keyword evidence="10" id="KW-0131">Cell cycle</keyword>
<dbReference type="Pfam" id="PF10382">
    <property type="entry name" value="ZGRF1-like_N"/>
    <property type="match status" value="1"/>
</dbReference>
<dbReference type="Pfam" id="PF00176">
    <property type="entry name" value="SNF2-rel_dom"/>
    <property type="match status" value="1"/>
</dbReference>
<dbReference type="PROSITE" id="PS51194">
    <property type="entry name" value="HELICASE_CTER"/>
    <property type="match status" value="1"/>
</dbReference>
<dbReference type="InterPro" id="IPR014001">
    <property type="entry name" value="Helicase_ATP-bd"/>
</dbReference>
<evidence type="ECO:0000259" key="14">
    <source>
        <dbReference type="PROSITE" id="PS51192"/>
    </source>
</evidence>
<dbReference type="Gene3D" id="3.40.50.10810">
    <property type="entry name" value="Tandem AAA-ATPase domain"/>
    <property type="match status" value="1"/>
</dbReference>
<dbReference type="InterPro" id="IPR050496">
    <property type="entry name" value="SNF2_RAD54_helicase_repair"/>
</dbReference>
<dbReference type="Pfam" id="PF00271">
    <property type="entry name" value="Helicase_C"/>
    <property type="match status" value="1"/>
</dbReference>
<dbReference type="CDD" id="cd18004">
    <property type="entry name" value="DEXHc_RAD54"/>
    <property type="match status" value="1"/>
</dbReference>
<evidence type="ECO:0000256" key="1">
    <source>
        <dbReference type="ARBA" id="ARBA00011467"/>
    </source>
</evidence>
<evidence type="ECO:0000256" key="7">
    <source>
        <dbReference type="ARBA" id="ARBA00022806"/>
    </source>
</evidence>
<dbReference type="GO" id="GO:0005524">
    <property type="term" value="F:ATP binding"/>
    <property type="evidence" value="ECO:0007669"/>
    <property type="project" value="UniProtKB-KW"/>
</dbReference>